<evidence type="ECO:0000256" key="7">
    <source>
        <dbReference type="ARBA" id="ARBA00023239"/>
    </source>
</evidence>
<proteinExistence type="inferred from homology"/>
<dbReference type="KEGG" id="hro:HELRODRAFT_72210"/>
<dbReference type="PANTHER" id="PTHR18952:SF282">
    <property type="entry name" value="CARBONIC ANHYDRASE 1"/>
    <property type="match status" value="1"/>
</dbReference>
<evidence type="ECO:0000256" key="11">
    <source>
        <dbReference type="RuleBase" id="RU367011"/>
    </source>
</evidence>
<evidence type="ECO:0000313" key="14">
    <source>
        <dbReference type="EnsemblMetazoa" id="HelroP72210"/>
    </source>
</evidence>
<comment type="function">
    <text evidence="11">Reversible hydration of carbon dioxide.</text>
</comment>
<evidence type="ECO:0000256" key="3">
    <source>
        <dbReference type="ARBA" id="ARBA00010718"/>
    </source>
</evidence>
<accession>T1G0X2</accession>
<dbReference type="GO" id="GO:0008270">
    <property type="term" value="F:zinc ion binding"/>
    <property type="evidence" value="ECO:0007669"/>
    <property type="project" value="UniProtKB-UniRule"/>
</dbReference>
<gene>
    <name evidence="14" type="primary">20214720</name>
    <name evidence="13" type="ORF">HELRODRAFT_72210</name>
</gene>
<evidence type="ECO:0000256" key="6">
    <source>
        <dbReference type="ARBA" id="ARBA00022833"/>
    </source>
</evidence>
<dbReference type="EC" id="4.2.1.1" evidence="11"/>
<sequence>HSGPDTWWVHYPSASGSMQSPVDIITEETWQASRENSNFEPLEIDYSSMGGGSNVTGGPYRHYNFLLEQIHMHWGESDKNGSEHYVNGKGYSAELHFVHWNEDLYSSYEEAARNDDGILVLAVFVQFIQKHKNTKTHTDKHTQTHTNSQPEDTSKFWTYQGSLTTPPCYESVTWVIFENCIYTSSAVLKKYRELKYYAENETRPDDEFDGQLKTNNRPVQPIGVRKVRQINSQLID</sequence>
<comment type="cofactor">
    <cofactor evidence="1 11">
        <name>Zn(2+)</name>
        <dbReference type="ChEBI" id="CHEBI:29105"/>
    </cofactor>
</comment>
<dbReference type="PROSITE" id="PS51144">
    <property type="entry name" value="ALPHA_CA_2"/>
    <property type="match status" value="1"/>
</dbReference>
<reference evidence="13 15" key="2">
    <citation type="journal article" date="2013" name="Nature">
        <title>Insights into bilaterian evolution from three spiralian genomes.</title>
        <authorList>
            <person name="Simakov O."/>
            <person name="Marletaz F."/>
            <person name="Cho S.J."/>
            <person name="Edsinger-Gonzales E."/>
            <person name="Havlak P."/>
            <person name="Hellsten U."/>
            <person name="Kuo D.H."/>
            <person name="Larsson T."/>
            <person name="Lv J."/>
            <person name="Arendt D."/>
            <person name="Savage R."/>
            <person name="Osoegawa K."/>
            <person name="de Jong P."/>
            <person name="Grimwood J."/>
            <person name="Chapman J.A."/>
            <person name="Shapiro H."/>
            <person name="Aerts A."/>
            <person name="Otillar R.P."/>
            <person name="Terry A.Y."/>
            <person name="Boore J.L."/>
            <person name="Grigoriev I.V."/>
            <person name="Lindberg D.R."/>
            <person name="Seaver E.C."/>
            <person name="Weisblat D.A."/>
            <person name="Putnam N.H."/>
            <person name="Rokhsar D.S."/>
        </authorList>
    </citation>
    <scope>NUCLEOTIDE SEQUENCE</scope>
</reference>
<dbReference type="Pfam" id="PF00194">
    <property type="entry name" value="Carb_anhydrase"/>
    <property type="match status" value="1"/>
</dbReference>
<dbReference type="GeneID" id="20214720"/>
<dbReference type="InterPro" id="IPR036398">
    <property type="entry name" value="CA_dom_sf"/>
</dbReference>
<evidence type="ECO:0000256" key="9">
    <source>
        <dbReference type="ARBA" id="ARBA00045744"/>
    </source>
</evidence>
<dbReference type="InterPro" id="IPR023561">
    <property type="entry name" value="Carbonic_anhydrase_a-class"/>
</dbReference>
<evidence type="ECO:0000256" key="2">
    <source>
        <dbReference type="ARBA" id="ARBA00004496"/>
    </source>
</evidence>
<comment type="catalytic activity">
    <reaction evidence="10 11">
        <text>hydrogencarbonate + H(+) = CO2 + H2O</text>
        <dbReference type="Rhea" id="RHEA:10748"/>
        <dbReference type="ChEBI" id="CHEBI:15377"/>
        <dbReference type="ChEBI" id="CHEBI:15378"/>
        <dbReference type="ChEBI" id="CHEBI:16526"/>
        <dbReference type="ChEBI" id="CHEBI:17544"/>
        <dbReference type="EC" id="4.2.1.1"/>
    </reaction>
</comment>
<evidence type="ECO:0000256" key="5">
    <source>
        <dbReference type="ARBA" id="ARBA00022723"/>
    </source>
</evidence>
<organism evidence="14 15">
    <name type="scientific">Helobdella robusta</name>
    <name type="common">Californian leech</name>
    <dbReference type="NCBI Taxonomy" id="6412"/>
    <lineage>
        <taxon>Eukaryota</taxon>
        <taxon>Metazoa</taxon>
        <taxon>Spiralia</taxon>
        <taxon>Lophotrochozoa</taxon>
        <taxon>Annelida</taxon>
        <taxon>Clitellata</taxon>
        <taxon>Hirudinea</taxon>
        <taxon>Rhynchobdellida</taxon>
        <taxon>Glossiphoniidae</taxon>
        <taxon>Helobdella</taxon>
    </lineage>
</organism>
<dbReference type="SUPFAM" id="SSF51069">
    <property type="entry name" value="Carbonic anhydrase"/>
    <property type="match status" value="1"/>
</dbReference>
<evidence type="ECO:0000256" key="10">
    <source>
        <dbReference type="ARBA" id="ARBA00048348"/>
    </source>
</evidence>
<dbReference type="EMBL" id="KB095858">
    <property type="protein sequence ID" value="ESO10834.1"/>
    <property type="molecule type" value="Genomic_DNA"/>
</dbReference>
<reference evidence="15" key="1">
    <citation type="submission" date="2012-12" db="EMBL/GenBank/DDBJ databases">
        <authorList>
            <person name="Hellsten U."/>
            <person name="Grimwood J."/>
            <person name="Chapman J.A."/>
            <person name="Shapiro H."/>
            <person name="Aerts A."/>
            <person name="Otillar R.P."/>
            <person name="Terry A.Y."/>
            <person name="Boore J.L."/>
            <person name="Simakov O."/>
            <person name="Marletaz F."/>
            <person name="Cho S.-J."/>
            <person name="Edsinger-Gonzales E."/>
            <person name="Havlak P."/>
            <person name="Kuo D.-H."/>
            <person name="Larsson T."/>
            <person name="Lv J."/>
            <person name="Arendt D."/>
            <person name="Savage R."/>
            <person name="Osoegawa K."/>
            <person name="de Jong P."/>
            <person name="Lindberg D.R."/>
            <person name="Seaver E.C."/>
            <person name="Weisblat D.A."/>
            <person name="Putnam N.H."/>
            <person name="Grigoriev I.V."/>
            <person name="Rokhsar D.S."/>
        </authorList>
    </citation>
    <scope>NUCLEOTIDE SEQUENCE</scope>
</reference>
<name>T1G0X2_HELRO</name>
<keyword evidence="5 11" id="KW-0479">Metal-binding</keyword>
<dbReference type="EnsemblMetazoa" id="HelroT72210">
    <property type="protein sequence ID" value="HelroP72210"/>
    <property type="gene ID" value="HelroG72210"/>
</dbReference>
<dbReference type="InterPro" id="IPR001148">
    <property type="entry name" value="CA_dom"/>
</dbReference>
<evidence type="ECO:0000313" key="15">
    <source>
        <dbReference type="Proteomes" id="UP000015101"/>
    </source>
</evidence>
<comment type="function">
    <text evidence="9">Catalyzes the reversible hydration of carbon dioxide. Can hydrate cyanamide to urea.</text>
</comment>
<keyword evidence="4" id="KW-0963">Cytoplasm</keyword>
<dbReference type="Gene3D" id="3.10.200.10">
    <property type="entry name" value="Alpha carbonic anhydrase"/>
    <property type="match status" value="1"/>
</dbReference>
<evidence type="ECO:0000256" key="4">
    <source>
        <dbReference type="ARBA" id="ARBA00022490"/>
    </source>
</evidence>
<dbReference type="CDD" id="cd00326">
    <property type="entry name" value="alpha_CA"/>
    <property type="match status" value="1"/>
</dbReference>
<dbReference type="AlphaFoldDB" id="T1G0X2"/>
<dbReference type="OMA" id="HWGASND"/>
<dbReference type="PANTHER" id="PTHR18952">
    <property type="entry name" value="CARBONIC ANHYDRASE"/>
    <property type="match status" value="1"/>
</dbReference>
<evidence type="ECO:0000313" key="13">
    <source>
        <dbReference type="EMBL" id="ESO10834.1"/>
    </source>
</evidence>
<comment type="subcellular location">
    <subcellularLocation>
        <location evidence="2">Cytoplasm</location>
    </subcellularLocation>
</comment>
<dbReference type="Proteomes" id="UP000015101">
    <property type="component" value="Unassembled WGS sequence"/>
</dbReference>
<keyword evidence="7 11" id="KW-0456">Lyase</keyword>
<keyword evidence="6 11" id="KW-0862">Zinc</keyword>
<dbReference type="InterPro" id="IPR018338">
    <property type="entry name" value="Carbonic_anhydrase_a-class_CS"/>
</dbReference>
<dbReference type="OrthoDB" id="5978072at2759"/>
<dbReference type="GO" id="GO:0005737">
    <property type="term" value="C:cytoplasm"/>
    <property type="evidence" value="ECO:0000318"/>
    <property type="project" value="GO_Central"/>
</dbReference>
<dbReference type="CTD" id="20214720"/>
<evidence type="ECO:0000256" key="8">
    <source>
        <dbReference type="ARBA" id="ARBA00036058"/>
    </source>
</evidence>
<comment type="similarity">
    <text evidence="3 11">Belongs to the alpha-carbonic anhydrase family.</text>
</comment>
<dbReference type="GO" id="GO:0018820">
    <property type="term" value="F:cyanamide hydratase activity"/>
    <property type="evidence" value="ECO:0007669"/>
    <property type="project" value="UniProtKB-EC"/>
</dbReference>
<comment type="catalytic activity">
    <reaction evidence="8">
        <text>urea = cyanamide + H2O</text>
        <dbReference type="Rhea" id="RHEA:23056"/>
        <dbReference type="ChEBI" id="CHEBI:15377"/>
        <dbReference type="ChEBI" id="CHEBI:16199"/>
        <dbReference type="ChEBI" id="CHEBI:16698"/>
        <dbReference type="EC" id="4.2.1.69"/>
    </reaction>
</comment>
<feature type="domain" description="Alpha-carbonic anhydrase" evidence="12">
    <location>
        <begin position="1"/>
        <end position="231"/>
    </location>
</feature>
<evidence type="ECO:0000259" key="12">
    <source>
        <dbReference type="PROSITE" id="PS51144"/>
    </source>
</evidence>
<dbReference type="RefSeq" id="XP_009011103.1">
    <property type="nucleotide sequence ID" value="XM_009012855.1"/>
</dbReference>
<reference evidence="14" key="3">
    <citation type="submission" date="2015-06" db="UniProtKB">
        <authorList>
            <consortium name="EnsemblMetazoa"/>
        </authorList>
    </citation>
    <scope>IDENTIFICATION</scope>
</reference>
<protein>
    <recommendedName>
        <fullName evidence="11">Carbonic anhydrase</fullName>
        <ecNumber evidence="11">4.2.1.1</ecNumber>
    </recommendedName>
</protein>
<dbReference type="PROSITE" id="PS00162">
    <property type="entry name" value="ALPHA_CA_1"/>
    <property type="match status" value="1"/>
</dbReference>
<dbReference type="EMBL" id="AMQM01002759">
    <property type="status" value="NOT_ANNOTATED_CDS"/>
    <property type="molecule type" value="Genomic_DNA"/>
</dbReference>
<dbReference type="eggNOG" id="KOG0382">
    <property type="taxonomic scope" value="Eukaryota"/>
</dbReference>
<dbReference type="STRING" id="6412.T1G0X2"/>
<dbReference type="HOGENOM" id="CLU_039326_2_1_1"/>
<evidence type="ECO:0000256" key="1">
    <source>
        <dbReference type="ARBA" id="ARBA00001947"/>
    </source>
</evidence>
<dbReference type="GO" id="GO:0004089">
    <property type="term" value="F:carbonate dehydratase activity"/>
    <property type="evidence" value="ECO:0000318"/>
    <property type="project" value="GO_Central"/>
</dbReference>
<keyword evidence="15" id="KW-1185">Reference proteome</keyword>
<dbReference type="SMART" id="SM01057">
    <property type="entry name" value="Carb_anhydrase"/>
    <property type="match status" value="1"/>
</dbReference>
<dbReference type="InParanoid" id="T1G0X2"/>